<keyword evidence="4 5" id="KW-0472">Membrane</keyword>
<keyword evidence="3 5" id="KW-1133">Transmembrane helix</keyword>
<feature type="transmembrane region" description="Helical" evidence="5">
    <location>
        <begin position="228"/>
        <end position="247"/>
    </location>
</feature>
<comment type="subcellular location">
    <subcellularLocation>
        <location evidence="1">Endomembrane system</location>
        <topology evidence="1">Multi-pass membrane protein</topology>
    </subcellularLocation>
    <subcellularLocation>
        <location evidence="5">Endoplasmic reticulum membrane</location>
    </subcellularLocation>
</comment>
<keyword evidence="5" id="KW-0560">Oxidoreductase</keyword>
<evidence type="ECO:0000313" key="9">
    <source>
        <dbReference type="Proteomes" id="UP000660729"/>
    </source>
</evidence>
<dbReference type="GO" id="GO:0160198">
    <property type="term" value="F:polyprenal reductase activity"/>
    <property type="evidence" value="ECO:0007669"/>
    <property type="project" value="UniProtKB-EC"/>
</dbReference>
<dbReference type="GO" id="GO:0005789">
    <property type="term" value="C:endoplasmic reticulum membrane"/>
    <property type="evidence" value="ECO:0007669"/>
    <property type="project" value="UniProtKB-SubCell"/>
</dbReference>
<feature type="transmembrane region" description="Helical" evidence="5">
    <location>
        <begin position="192"/>
        <end position="212"/>
    </location>
</feature>
<accession>A0A8H6RC93</accession>
<sequence>LQRESQDETAEEGCRSQVGLHERDSSQRAGKSSAVDGNKRYHTTGFVTMDAVTLLRAIYLAAAAAVFVVFALPPLRSRFLDYGARSSKQQKEKGRQQQNVLSTLLDHAASITVPHSWFASFYAVSVSCSLYWLSEWVFGGPAFRTIVSWTSSKPPSMTVSQVQVAWLAMFAQGSRRLYESIALARPSQSRMWVGHWALGILFYICTSIAVWVEGGSVIRDHDFSVNDLTFVGLTLRTFLGTTIFILASGLQHDCHSYLAALKASKKGEKAAPGSQYRLPDHPAWNLSLTPHYFAECLIYLSLAVIAAPRGSVLNWTFVSALTFVAINLGVTAYGTKEWYKQKFGDQAVYRRARMIPFIY</sequence>
<feature type="region of interest" description="Disordered" evidence="6">
    <location>
        <begin position="1"/>
        <end position="36"/>
    </location>
</feature>
<feature type="non-terminal residue" evidence="8">
    <location>
        <position position="1"/>
    </location>
</feature>
<keyword evidence="5" id="KW-0521">NADP</keyword>
<evidence type="ECO:0000256" key="3">
    <source>
        <dbReference type="ARBA" id="ARBA00022989"/>
    </source>
</evidence>
<comment type="caution">
    <text evidence="8">The sequence shown here is derived from an EMBL/GenBank/DDBJ whole genome shotgun (WGS) entry which is preliminary data.</text>
</comment>
<dbReference type="EMBL" id="JABCIY010000229">
    <property type="protein sequence ID" value="KAF7187371.1"/>
    <property type="molecule type" value="Genomic_DNA"/>
</dbReference>
<dbReference type="GO" id="GO:0006488">
    <property type="term" value="P:dolichol-linked oligosaccharide biosynthetic process"/>
    <property type="evidence" value="ECO:0007669"/>
    <property type="project" value="UniProtKB-UniRule"/>
</dbReference>
<evidence type="ECO:0000256" key="6">
    <source>
        <dbReference type="SAM" id="MobiDB-lite"/>
    </source>
</evidence>
<dbReference type="GO" id="GO:0102389">
    <property type="term" value="F:polyprenol reductase activity"/>
    <property type="evidence" value="ECO:0007669"/>
    <property type="project" value="UniProtKB-UniRule"/>
</dbReference>
<dbReference type="InterPro" id="IPR039698">
    <property type="entry name" value="Dfg10/SRD5A3"/>
</dbReference>
<dbReference type="PANTHER" id="PTHR14624">
    <property type="entry name" value="DFG10 PROTEIN"/>
    <property type="match status" value="1"/>
</dbReference>
<feature type="transmembrane region" description="Helical" evidence="5">
    <location>
        <begin position="283"/>
        <end position="306"/>
    </location>
</feature>
<organism evidence="8 9">
    <name type="scientific">Pseudocercospora fuligena</name>
    <dbReference type="NCBI Taxonomy" id="685502"/>
    <lineage>
        <taxon>Eukaryota</taxon>
        <taxon>Fungi</taxon>
        <taxon>Dikarya</taxon>
        <taxon>Ascomycota</taxon>
        <taxon>Pezizomycotina</taxon>
        <taxon>Dothideomycetes</taxon>
        <taxon>Dothideomycetidae</taxon>
        <taxon>Mycosphaerellales</taxon>
        <taxon>Mycosphaerellaceae</taxon>
        <taxon>Pseudocercospora</taxon>
    </lineage>
</organism>
<protein>
    <recommendedName>
        <fullName evidence="5">Polyprenal reductase</fullName>
        <ecNumber evidence="5">1.3.1.94</ecNumber>
    </recommendedName>
</protein>
<evidence type="ECO:0000259" key="7">
    <source>
        <dbReference type="Pfam" id="PF02544"/>
    </source>
</evidence>
<name>A0A8H6RC93_9PEZI</name>
<dbReference type="PROSITE" id="PS50244">
    <property type="entry name" value="S5A_REDUCTASE"/>
    <property type="match status" value="1"/>
</dbReference>
<dbReference type="PANTHER" id="PTHR14624:SF0">
    <property type="entry name" value="POLYPRENOL REDUCTASE"/>
    <property type="match status" value="1"/>
</dbReference>
<keyword evidence="5" id="KW-0256">Endoplasmic reticulum</keyword>
<dbReference type="Proteomes" id="UP000660729">
    <property type="component" value="Unassembled WGS sequence"/>
</dbReference>
<evidence type="ECO:0000256" key="4">
    <source>
        <dbReference type="ARBA" id="ARBA00023136"/>
    </source>
</evidence>
<feature type="transmembrane region" description="Helical" evidence="5">
    <location>
        <begin position="57"/>
        <end position="75"/>
    </location>
</feature>
<keyword evidence="2 5" id="KW-0812">Transmembrane</keyword>
<evidence type="ECO:0000256" key="1">
    <source>
        <dbReference type="ARBA" id="ARBA00004127"/>
    </source>
</evidence>
<proteinExistence type="inferred from homology"/>
<gene>
    <name evidence="8" type="ORF">HII31_11260</name>
</gene>
<dbReference type="OrthoDB" id="541710at2759"/>
<dbReference type="GO" id="GO:0016095">
    <property type="term" value="P:polyprenol catabolic process"/>
    <property type="evidence" value="ECO:0007669"/>
    <property type="project" value="UniProtKB-UniRule"/>
</dbReference>
<keyword evidence="9" id="KW-1185">Reference proteome</keyword>
<dbReference type="EC" id="1.3.1.94" evidence="5"/>
<comment type="catalytic activity">
    <reaction evidence="5">
        <text>a di-trans,poly-cis-dolichal + NADP(+) = a di-trans,poly-cis-polyprenal + NADPH + H(+)</text>
        <dbReference type="Rhea" id="RHEA:80727"/>
        <dbReference type="Rhea" id="RHEA-COMP:19536"/>
        <dbReference type="Rhea" id="RHEA-COMP:19537"/>
        <dbReference type="ChEBI" id="CHEBI:15378"/>
        <dbReference type="ChEBI" id="CHEBI:57783"/>
        <dbReference type="ChEBI" id="CHEBI:58349"/>
        <dbReference type="ChEBI" id="CHEBI:231623"/>
        <dbReference type="ChEBI" id="CHEBI:231637"/>
        <dbReference type="EC" id="1.3.1.94"/>
    </reaction>
    <physiologicalReaction direction="right-to-left" evidence="5">
        <dbReference type="Rhea" id="RHEA:80729"/>
    </physiologicalReaction>
</comment>
<dbReference type="AlphaFoldDB" id="A0A8H6RC93"/>
<dbReference type="Pfam" id="PF02544">
    <property type="entry name" value="Steroid_dh"/>
    <property type="match status" value="1"/>
</dbReference>
<dbReference type="UniPathway" id="UPA00378"/>
<evidence type="ECO:0000313" key="8">
    <source>
        <dbReference type="EMBL" id="KAF7187371.1"/>
    </source>
</evidence>
<comment type="similarity">
    <text evidence="5">Belongs to the steroid 5-alpha reductase family. Polyprenal reductase subfamily.</text>
</comment>
<comment type="pathway">
    <text evidence="5">Protein modification; protein glycosylation.</text>
</comment>
<feature type="transmembrane region" description="Helical" evidence="5">
    <location>
        <begin position="312"/>
        <end position="333"/>
    </location>
</feature>
<comment type="function">
    <text evidence="5">Plays a key role in early steps of protein N-linked glycosylation by being involved in the conversion of polyprenol into dolichol. Acts as a polyprenal reductase that mediates the reduction of polyprenal into dolichal in a NADP-dependent mechanism. Dolichols are required for the synthesis of dolichol-linked monosaccharides and the oligosaccharide precursor used for N-glycosylation.</text>
</comment>
<dbReference type="InterPro" id="IPR001104">
    <property type="entry name" value="3-oxo-5_a-steroid_4-DH_C"/>
</dbReference>
<evidence type="ECO:0000256" key="2">
    <source>
        <dbReference type="ARBA" id="ARBA00022692"/>
    </source>
</evidence>
<evidence type="ECO:0000256" key="5">
    <source>
        <dbReference type="RuleBase" id="RU367081"/>
    </source>
</evidence>
<dbReference type="GO" id="GO:0003865">
    <property type="term" value="F:3-oxo-5-alpha-steroid 4-dehydrogenase activity"/>
    <property type="evidence" value="ECO:0007669"/>
    <property type="project" value="TreeGrafter"/>
</dbReference>
<feature type="domain" description="3-oxo-5-alpha-steroid 4-dehydrogenase C-terminal" evidence="7">
    <location>
        <begin position="235"/>
        <end position="359"/>
    </location>
</feature>
<reference evidence="8" key="1">
    <citation type="submission" date="2020-04" db="EMBL/GenBank/DDBJ databases">
        <title>Draft genome resource of the tomato pathogen Pseudocercospora fuligena.</title>
        <authorList>
            <person name="Zaccaron A."/>
        </authorList>
    </citation>
    <scope>NUCLEOTIDE SEQUENCE</scope>
    <source>
        <strain evidence="8">PF001</strain>
    </source>
</reference>
<feature type="transmembrane region" description="Helical" evidence="5">
    <location>
        <begin position="117"/>
        <end position="134"/>
    </location>
</feature>